<dbReference type="Proteomes" id="UP001352852">
    <property type="component" value="Unassembled WGS sequence"/>
</dbReference>
<evidence type="ECO:0000313" key="2">
    <source>
        <dbReference type="Proteomes" id="UP001352852"/>
    </source>
</evidence>
<gene>
    <name evidence="1" type="ORF">CHARACLAT_003382</name>
</gene>
<dbReference type="EMBL" id="JAHUTJ010024738">
    <property type="protein sequence ID" value="MED6273115.1"/>
    <property type="molecule type" value="Genomic_DNA"/>
</dbReference>
<sequence>MSNIIKLSKQSMELLDRFSKFVLWFLMFSFKQNVLVKTNIDFAAIPHTEHACSDSGEEKSTLTARNLQQNQAHCERPSATTDWVFERTEQKLVVVRSSLLKH</sequence>
<keyword evidence="2" id="KW-1185">Reference proteome</keyword>
<name>A0ABU7DFT8_9TELE</name>
<evidence type="ECO:0000313" key="1">
    <source>
        <dbReference type="EMBL" id="MED6273115.1"/>
    </source>
</evidence>
<organism evidence="1 2">
    <name type="scientific">Characodon lateralis</name>
    <dbReference type="NCBI Taxonomy" id="208331"/>
    <lineage>
        <taxon>Eukaryota</taxon>
        <taxon>Metazoa</taxon>
        <taxon>Chordata</taxon>
        <taxon>Craniata</taxon>
        <taxon>Vertebrata</taxon>
        <taxon>Euteleostomi</taxon>
        <taxon>Actinopterygii</taxon>
        <taxon>Neopterygii</taxon>
        <taxon>Teleostei</taxon>
        <taxon>Neoteleostei</taxon>
        <taxon>Acanthomorphata</taxon>
        <taxon>Ovalentaria</taxon>
        <taxon>Atherinomorphae</taxon>
        <taxon>Cyprinodontiformes</taxon>
        <taxon>Goodeidae</taxon>
        <taxon>Characodon</taxon>
    </lineage>
</organism>
<reference evidence="1 2" key="1">
    <citation type="submission" date="2021-06" db="EMBL/GenBank/DDBJ databases">
        <authorList>
            <person name="Palmer J.M."/>
        </authorList>
    </citation>
    <scope>NUCLEOTIDE SEQUENCE [LARGE SCALE GENOMIC DNA]</scope>
    <source>
        <strain evidence="1 2">CL_MEX2019</strain>
        <tissue evidence="1">Muscle</tissue>
    </source>
</reference>
<protein>
    <submittedName>
        <fullName evidence="1">Uncharacterized protein</fullName>
    </submittedName>
</protein>
<accession>A0ABU7DFT8</accession>
<comment type="caution">
    <text evidence="1">The sequence shown here is derived from an EMBL/GenBank/DDBJ whole genome shotgun (WGS) entry which is preliminary data.</text>
</comment>
<proteinExistence type="predicted"/>